<dbReference type="Pfam" id="PF01381">
    <property type="entry name" value="HTH_3"/>
    <property type="match status" value="1"/>
</dbReference>
<evidence type="ECO:0000256" key="1">
    <source>
        <dbReference type="ARBA" id="ARBA00023125"/>
    </source>
</evidence>
<gene>
    <name evidence="3" type="ORF">G4Y79_20625</name>
</gene>
<dbReference type="SUPFAM" id="SSF47413">
    <property type="entry name" value="lambda repressor-like DNA-binding domains"/>
    <property type="match status" value="1"/>
</dbReference>
<dbReference type="GO" id="GO:0003677">
    <property type="term" value="F:DNA binding"/>
    <property type="evidence" value="ECO:0007669"/>
    <property type="project" value="UniProtKB-KW"/>
</dbReference>
<dbReference type="AlphaFoldDB" id="A0A7S8IE55"/>
<dbReference type="PANTHER" id="PTHR46558:SF3">
    <property type="entry name" value="TRANSCRIPTIONAL REGULATOR"/>
    <property type="match status" value="1"/>
</dbReference>
<evidence type="ECO:0000313" key="3">
    <source>
        <dbReference type="EMBL" id="QPC82064.1"/>
    </source>
</evidence>
<dbReference type="Proteomes" id="UP000594468">
    <property type="component" value="Chromosome"/>
</dbReference>
<dbReference type="EMBL" id="CP062983">
    <property type="protein sequence ID" value="QPC82064.1"/>
    <property type="molecule type" value="Genomic_DNA"/>
</dbReference>
<dbReference type="InterPro" id="IPR010982">
    <property type="entry name" value="Lambda_DNA-bd_dom_sf"/>
</dbReference>
<dbReference type="PANTHER" id="PTHR46558">
    <property type="entry name" value="TRACRIPTIONAL REGULATORY PROTEIN-RELATED-RELATED"/>
    <property type="match status" value="1"/>
</dbReference>
<feature type="domain" description="HTH cro/C1-type" evidence="2">
    <location>
        <begin position="27"/>
        <end position="81"/>
    </location>
</feature>
<protein>
    <submittedName>
        <fullName evidence="3">Helix-turn-helix transcriptional regulator</fullName>
    </submittedName>
</protein>
<name>A0A7S8IE55_9CHLR</name>
<keyword evidence="4" id="KW-1185">Reference proteome</keyword>
<organism evidence="3 4">
    <name type="scientific">Phototrophicus methaneseepsis</name>
    <dbReference type="NCBI Taxonomy" id="2710758"/>
    <lineage>
        <taxon>Bacteria</taxon>
        <taxon>Bacillati</taxon>
        <taxon>Chloroflexota</taxon>
        <taxon>Candidatus Thermofontia</taxon>
        <taxon>Phototrophicales</taxon>
        <taxon>Phototrophicaceae</taxon>
        <taxon>Phototrophicus</taxon>
    </lineage>
</organism>
<reference evidence="3 4" key="1">
    <citation type="submission" date="2020-02" db="EMBL/GenBank/DDBJ databases">
        <authorList>
            <person name="Zheng R.K."/>
            <person name="Sun C.M."/>
        </authorList>
    </citation>
    <scope>NUCLEOTIDE SEQUENCE [LARGE SCALE GENOMIC DNA]</scope>
    <source>
        <strain evidence="4">rifampicinis</strain>
    </source>
</reference>
<keyword evidence="1" id="KW-0238">DNA-binding</keyword>
<evidence type="ECO:0000313" key="4">
    <source>
        <dbReference type="Proteomes" id="UP000594468"/>
    </source>
</evidence>
<dbReference type="InterPro" id="IPR001387">
    <property type="entry name" value="Cro/C1-type_HTH"/>
</dbReference>
<dbReference type="SMART" id="SM00530">
    <property type="entry name" value="HTH_XRE"/>
    <property type="match status" value="1"/>
</dbReference>
<proteinExistence type="predicted"/>
<evidence type="ECO:0000259" key="2">
    <source>
        <dbReference type="PROSITE" id="PS50943"/>
    </source>
</evidence>
<dbReference type="CDD" id="cd00093">
    <property type="entry name" value="HTH_XRE"/>
    <property type="match status" value="1"/>
</dbReference>
<dbReference type="KEGG" id="pmet:G4Y79_20625"/>
<sequence>MWELIYEHVDQRGRLPNPLSRGIGNAIRQAREEAGLSQTELANAVYKRRASISEIENGKMYPDIETLTYISRKLNKPLLYFIPEKYRQHVYAEESTPEDSELLMLFRKLPVAQKRVAIAQIKALVDMEV</sequence>
<dbReference type="PROSITE" id="PS50943">
    <property type="entry name" value="HTH_CROC1"/>
    <property type="match status" value="1"/>
</dbReference>
<accession>A0A7S8IE55</accession>
<dbReference type="RefSeq" id="WP_195170133.1">
    <property type="nucleotide sequence ID" value="NZ_CP062983.1"/>
</dbReference>
<dbReference type="Gene3D" id="1.10.260.40">
    <property type="entry name" value="lambda repressor-like DNA-binding domains"/>
    <property type="match status" value="1"/>
</dbReference>